<sequence length="361" mass="41198">MAQRDDADHIISHMEAKTIASQPFDGPSDNDAFSVPSVYRTRCWDYSTCQGNHIWCTAGTKRSETSSGQEAMRIDNVTPMIDTPLDPATSEATALVHKPTRDRHRNPTEHPENSGEDRTPLLIVQAGWCMQCFSIANYKRVKSLQATHRQANHLQITLPTCQFIGSTCSSCNGGICYGPAGLMAGDAMDCARIVEFIKSLFHRAVESDHSEPGLLLSQQTREGFVRLVHDLCVAFESVERQHCVENNIFNRPPTKKYRRRLRDQRVLLATQFPYPVPDPKFKDREPKTSAAKADLKTTRRLWQLYQLPRLDFFDGGLFLRWQEALSVAYFSFWELLRSDSRVSTEDQKRLLRQFPAYPLEL</sequence>
<evidence type="ECO:0000313" key="3">
    <source>
        <dbReference type="Proteomes" id="UP001273209"/>
    </source>
</evidence>
<reference evidence="2" key="1">
    <citation type="submission" date="2023-11" db="EMBL/GenBank/DDBJ databases">
        <title>The genome sequences of three competitors of mushroom-forming fungi.</title>
        <authorList>
            <person name="Beijen E."/>
            <person name="Ohm R.A."/>
        </authorList>
    </citation>
    <scope>NUCLEOTIDE SEQUENCE</scope>
    <source>
        <strain evidence="2">CBS 100526</strain>
    </source>
</reference>
<evidence type="ECO:0000256" key="1">
    <source>
        <dbReference type="SAM" id="MobiDB-lite"/>
    </source>
</evidence>
<dbReference type="Proteomes" id="UP001273209">
    <property type="component" value="Unassembled WGS sequence"/>
</dbReference>
<dbReference type="RefSeq" id="XP_062759719.1">
    <property type="nucleotide sequence ID" value="XM_062895444.1"/>
</dbReference>
<protein>
    <submittedName>
        <fullName evidence="2">Uncharacterized protein</fullName>
    </submittedName>
</protein>
<feature type="region of interest" description="Disordered" evidence="1">
    <location>
        <begin position="98"/>
        <end position="117"/>
    </location>
</feature>
<dbReference type="GeneID" id="87915349"/>
<evidence type="ECO:0000313" key="2">
    <source>
        <dbReference type="EMBL" id="KAK4083718.1"/>
    </source>
</evidence>
<accession>A0AAE1JDQ3</accession>
<dbReference type="AlphaFoldDB" id="A0AAE1JDQ3"/>
<gene>
    <name evidence="2" type="ORF">Triagg1_1380</name>
</gene>
<comment type="caution">
    <text evidence="2">The sequence shown here is derived from an EMBL/GenBank/DDBJ whole genome shotgun (WGS) entry which is preliminary data.</text>
</comment>
<feature type="compositionally biased region" description="Basic and acidic residues" evidence="1">
    <location>
        <begin position="105"/>
        <end position="117"/>
    </location>
</feature>
<name>A0AAE1JDQ3_9HYPO</name>
<proteinExistence type="predicted"/>
<organism evidence="2 3">
    <name type="scientific">Trichoderma aggressivum f. europaeum</name>
    <dbReference type="NCBI Taxonomy" id="173218"/>
    <lineage>
        <taxon>Eukaryota</taxon>
        <taxon>Fungi</taxon>
        <taxon>Dikarya</taxon>
        <taxon>Ascomycota</taxon>
        <taxon>Pezizomycotina</taxon>
        <taxon>Sordariomycetes</taxon>
        <taxon>Hypocreomycetidae</taxon>
        <taxon>Hypocreales</taxon>
        <taxon>Hypocreaceae</taxon>
        <taxon>Trichoderma</taxon>
    </lineage>
</organism>
<dbReference type="EMBL" id="JAWRVG010000003">
    <property type="protein sequence ID" value="KAK4083718.1"/>
    <property type="molecule type" value="Genomic_DNA"/>
</dbReference>
<keyword evidence="3" id="KW-1185">Reference proteome</keyword>